<dbReference type="InterPro" id="IPR038408">
    <property type="entry name" value="GNK2_sf"/>
</dbReference>
<keyword evidence="7 11" id="KW-1133">Transmembrane helix</keyword>
<protein>
    <recommendedName>
        <fullName evidence="12">Gnk2-homologous domain-containing protein</fullName>
    </recommendedName>
</protein>
<evidence type="ECO:0000256" key="2">
    <source>
        <dbReference type="ARBA" id="ARBA00007079"/>
    </source>
</evidence>
<evidence type="ECO:0000256" key="8">
    <source>
        <dbReference type="ARBA" id="ARBA00023065"/>
    </source>
</evidence>
<dbReference type="PANTHER" id="PTHR31086">
    <property type="entry name" value="ALUMINUM-ACTIVATED MALATE TRANSPORTER 10"/>
    <property type="match status" value="1"/>
</dbReference>
<keyword evidence="9 11" id="KW-0472">Membrane</keyword>
<dbReference type="InterPro" id="IPR002902">
    <property type="entry name" value="GNK2"/>
</dbReference>
<sequence>MGSKSSSDRRRIIHSIKVGIALVLVSLLYMVDPMFKEVGENAMWAIMTVVVMFEFYAGLSFSLTLFYSRAHRHWRRQGWPQACATLGKGINRGIGTLIGGGLGCLAAVLGADIGGIGKPIIIASSLFLFGAAATYCRLVPKIKKRYDYGLMIFILTFNLVAVSGVRAEKVLELGRDRLATIGMGFAVCIFVSLLICPIWARCLDEYFKMGSEKENQGADGSAYIEACKFVLNSKSTDESLPPPMQRQTLKEPCENFMLSIQWILKELGEGIGKMELCQTKALINPKLQSMKLQLTPRFSSNCKTEVLETDENLAITTFNFLLLEIVEKCNSATYTKGDPFTISLSYVLAELENITPFYYGYDFRNISPYPNAFAFGHAVCNQTLTSSDCAACLAAAKSALIGACGGRIGGRSVLFDCSIRYEQYPFDD</sequence>
<dbReference type="Gene3D" id="3.30.430.20">
    <property type="entry name" value="Gnk2 domain, C-X8-C-X2-C motif"/>
    <property type="match status" value="1"/>
</dbReference>
<evidence type="ECO:0000256" key="5">
    <source>
        <dbReference type="ARBA" id="ARBA00022729"/>
    </source>
</evidence>
<comment type="subcellular location">
    <subcellularLocation>
        <location evidence="1">Membrane</location>
        <topology evidence="1">Multi-pass membrane protein</topology>
    </subcellularLocation>
</comment>
<feature type="transmembrane region" description="Helical" evidence="11">
    <location>
        <begin position="148"/>
        <end position="167"/>
    </location>
</feature>
<keyword evidence="3" id="KW-0813">Transport</keyword>
<keyword evidence="4 11" id="KW-0812">Transmembrane</keyword>
<reference evidence="13 14" key="1">
    <citation type="journal article" date="2021" name="Comput. Struct. Biotechnol. J.">
        <title>De novo genome assembly of the potent medicinal plant Rehmannia glutinosa using nanopore technology.</title>
        <authorList>
            <person name="Ma L."/>
            <person name="Dong C."/>
            <person name="Song C."/>
            <person name="Wang X."/>
            <person name="Zheng X."/>
            <person name="Niu Y."/>
            <person name="Chen S."/>
            <person name="Feng W."/>
        </authorList>
    </citation>
    <scope>NUCLEOTIDE SEQUENCE [LARGE SCALE GENOMIC DNA]</scope>
    <source>
        <strain evidence="13">DH-2019</strain>
    </source>
</reference>
<dbReference type="Pfam" id="PF01657">
    <property type="entry name" value="Stress-antifung"/>
    <property type="match status" value="1"/>
</dbReference>
<evidence type="ECO:0000256" key="11">
    <source>
        <dbReference type="SAM" id="Phobius"/>
    </source>
</evidence>
<feature type="transmembrane region" description="Helical" evidence="11">
    <location>
        <begin position="116"/>
        <end position="136"/>
    </location>
</feature>
<evidence type="ECO:0000256" key="9">
    <source>
        <dbReference type="ARBA" id="ARBA00023136"/>
    </source>
</evidence>
<evidence type="ECO:0000259" key="12">
    <source>
        <dbReference type="PROSITE" id="PS51473"/>
    </source>
</evidence>
<evidence type="ECO:0000313" key="14">
    <source>
        <dbReference type="Proteomes" id="UP001318860"/>
    </source>
</evidence>
<dbReference type="Pfam" id="PF11744">
    <property type="entry name" value="ALMT"/>
    <property type="match status" value="2"/>
</dbReference>
<organism evidence="13 14">
    <name type="scientific">Rehmannia glutinosa</name>
    <name type="common">Chinese foxglove</name>
    <dbReference type="NCBI Taxonomy" id="99300"/>
    <lineage>
        <taxon>Eukaryota</taxon>
        <taxon>Viridiplantae</taxon>
        <taxon>Streptophyta</taxon>
        <taxon>Embryophyta</taxon>
        <taxon>Tracheophyta</taxon>
        <taxon>Spermatophyta</taxon>
        <taxon>Magnoliopsida</taxon>
        <taxon>eudicotyledons</taxon>
        <taxon>Gunneridae</taxon>
        <taxon>Pentapetalae</taxon>
        <taxon>asterids</taxon>
        <taxon>lamiids</taxon>
        <taxon>Lamiales</taxon>
        <taxon>Orobanchaceae</taxon>
        <taxon>Rehmannieae</taxon>
        <taxon>Rehmannia</taxon>
    </lineage>
</organism>
<comment type="caution">
    <text evidence="13">The sequence shown here is derived from an EMBL/GenBank/DDBJ whole genome shotgun (WGS) entry which is preliminary data.</text>
</comment>
<feature type="transmembrane region" description="Helical" evidence="11">
    <location>
        <begin position="12"/>
        <end position="31"/>
    </location>
</feature>
<evidence type="ECO:0000256" key="10">
    <source>
        <dbReference type="ARBA" id="ARBA00023303"/>
    </source>
</evidence>
<keyword evidence="6" id="KW-0677">Repeat</keyword>
<evidence type="ECO:0000256" key="6">
    <source>
        <dbReference type="ARBA" id="ARBA00022737"/>
    </source>
</evidence>
<feature type="transmembrane region" description="Helical" evidence="11">
    <location>
        <begin position="179"/>
        <end position="200"/>
    </location>
</feature>
<evidence type="ECO:0000256" key="1">
    <source>
        <dbReference type="ARBA" id="ARBA00004141"/>
    </source>
</evidence>
<evidence type="ECO:0000256" key="7">
    <source>
        <dbReference type="ARBA" id="ARBA00022989"/>
    </source>
</evidence>
<name>A0ABR0W462_REHGL</name>
<keyword evidence="14" id="KW-1185">Reference proteome</keyword>
<evidence type="ECO:0000256" key="3">
    <source>
        <dbReference type="ARBA" id="ARBA00022448"/>
    </source>
</evidence>
<dbReference type="Proteomes" id="UP001318860">
    <property type="component" value="Unassembled WGS sequence"/>
</dbReference>
<gene>
    <name evidence="13" type="ORF">DH2020_024826</name>
</gene>
<accession>A0ABR0W462</accession>
<feature type="transmembrane region" description="Helical" evidence="11">
    <location>
        <begin position="43"/>
        <end position="68"/>
    </location>
</feature>
<feature type="domain" description="Gnk2-homologous" evidence="12">
    <location>
        <begin position="322"/>
        <end position="426"/>
    </location>
</feature>
<evidence type="ECO:0000256" key="4">
    <source>
        <dbReference type="ARBA" id="ARBA00022692"/>
    </source>
</evidence>
<keyword evidence="5" id="KW-0732">Signal</keyword>
<feature type="transmembrane region" description="Helical" evidence="11">
    <location>
        <begin position="89"/>
        <end position="110"/>
    </location>
</feature>
<keyword evidence="8" id="KW-0406">Ion transport</keyword>
<dbReference type="EMBL" id="JABTTQ020000146">
    <property type="protein sequence ID" value="KAK6141421.1"/>
    <property type="molecule type" value="Genomic_DNA"/>
</dbReference>
<proteinExistence type="inferred from homology"/>
<dbReference type="PROSITE" id="PS51473">
    <property type="entry name" value="GNK2"/>
    <property type="match status" value="1"/>
</dbReference>
<evidence type="ECO:0000313" key="13">
    <source>
        <dbReference type="EMBL" id="KAK6141421.1"/>
    </source>
</evidence>
<keyword evidence="10" id="KW-0407">Ion channel</keyword>
<dbReference type="InterPro" id="IPR020966">
    <property type="entry name" value="ALMT"/>
</dbReference>
<comment type="similarity">
    <text evidence="2">Belongs to the aromatic acid exporter (TC 2.A.85) family.</text>
</comment>